<feature type="signal peptide" evidence="1">
    <location>
        <begin position="1"/>
        <end position="18"/>
    </location>
</feature>
<gene>
    <name evidence="2" type="ORF">OTI717_LOCUS9452</name>
</gene>
<evidence type="ECO:0000313" key="2">
    <source>
        <dbReference type="EMBL" id="CAF3652531.1"/>
    </source>
</evidence>
<evidence type="ECO:0000256" key="1">
    <source>
        <dbReference type="SAM" id="SignalP"/>
    </source>
</evidence>
<accession>A0A818R7A4</accession>
<keyword evidence="1" id="KW-0732">Signal</keyword>
<sequence>MKAALAVIFFACIAGSMAANGPAQVLGEMVGQAQNLVQTIIDQVKQQALGLAQQVLGQLSSVVSSLAGRSGLGIDLGSIINLALSSLTGALNGAAGQLLGQLNGLLSNVSGLFGGRAFANLGNIFSDFLQSIQGAATGLGQHLLNQGLSAVLGGLGGARGFADIFTGLSQQFATIVGTAQAAISGVVGNIVQVGSGLLDASKPHWEQLQEQLVGHGLNVLGSLSETINNLHGTITGGR</sequence>
<dbReference type="EMBL" id="CAJOAX010000802">
    <property type="protein sequence ID" value="CAF3652531.1"/>
    <property type="molecule type" value="Genomic_DNA"/>
</dbReference>
<name>A0A818R7A4_9BILA</name>
<proteinExistence type="predicted"/>
<organism evidence="2 3">
    <name type="scientific">Rotaria sordida</name>
    <dbReference type="NCBI Taxonomy" id="392033"/>
    <lineage>
        <taxon>Eukaryota</taxon>
        <taxon>Metazoa</taxon>
        <taxon>Spiralia</taxon>
        <taxon>Gnathifera</taxon>
        <taxon>Rotifera</taxon>
        <taxon>Eurotatoria</taxon>
        <taxon>Bdelloidea</taxon>
        <taxon>Philodinida</taxon>
        <taxon>Philodinidae</taxon>
        <taxon>Rotaria</taxon>
    </lineage>
</organism>
<dbReference type="AlphaFoldDB" id="A0A818R7A4"/>
<dbReference type="Proteomes" id="UP000663823">
    <property type="component" value="Unassembled WGS sequence"/>
</dbReference>
<evidence type="ECO:0000313" key="3">
    <source>
        <dbReference type="Proteomes" id="UP000663823"/>
    </source>
</evidence>
<feature type="chain" id="PRO_5033002962" evidence="1">
    <location>
        <begin position="19"/>
        <end position="238"/>
    </location>
</feature>
<comment type="caution">
    <text evidence="2">The sequence shown here is derived from an EMBL/GenBank/DDBJ whole genome shotgun (WGS) entry which is preliminary data.</text>
</comment>
<protein>
    <submittedName>
        <fullName evidence="2">Uncharacterized protein</fullName>
    </submittedName>
</protein>
<reference evidence="2" key="1">
    <citation type="submission" date="2021-02" db="EMBL/GenBank/DDBJ databases">
        <authorList>
            <person name="Nowell W R."/>
        </authorList>
    </citation>
    <scope>NUCLEOTIDE SEQUENCE</scope>
</reference>